<reference evidence="1" key="2">
    <citation type="submission" date="2025-09" db="UniProtKB">
        <authorList>
            <consortium name="Ensembl"/>
        </authorList>
    </citation>
    <scope>IDENTIFICATION</scope>
</reference>
<sequence>MHRESSVIASMHCMAGTYCSSPNRMSLYYWGLPLAMHKESKRLGSGREEMSRAYLRIVSQFSKPL</sequence>
<reference evidence="1" key="1">
    <citation type="submission" date="2025-08" db="UniProtKB">
        <authorList>
            <consortium name="Ensembl"/>
        </authorList>
    </citation>
    <scope>IDENTIFICATION</scope>
</reference>
<keyword evidence="2" id="KW-1185">Reference proteome</keyword>
<accession>A0A3B3VJS0</accession>
<protein>
    <submittedName>
        <fullName evidence="1">Uncharacterized protein</fullName>
    </submittedName>
</protein>
<dbReference type="Proteomes" id="UP000261500">
    <property type="component" value="Unplaced"/>
</dbReference>
<proteinExistence type="predicted"/>
<evidence type="ECO:0000313" key="2">
    <source>
        <dbReference type="Proteomes" id="UP000261500"/>
    </source>
</evidence>
<evidence type="ECO:0000313" key="1">
    <source>
        <dbReference type="Ensembl" id="ENSPLAP00000025266.1"/>
    </source>
</evidence>
<name>A0A3B3VJS0_9TELE</name>
<organism evidence="1 2">
    <name type="scientific">Poecilia latipinna</name>
    <name type="common">sailfin molly</name>
    <dbReference type="NCBI Taxonomy" id="48699"/>
    <lineage>
        <taxon>Eukaryota</taxon>
        <taxon>Metazoa</taxon>
        <taxon>Chordata</taxon>
        <taxon>Craniata</taxon>
        <taxon>Vertebrata</taxon>
        <taxon>Euteleostomi</taxon>
        <taxon>Actinopterygii</taxon>
        <taxon>Neopterygii</taxon>
        <taxon>Teleostei</taxon>
        <taxon>Neoteleostei</taxon>
        <taxon>Acanthomorphata</taxon>
        <taxon>Ovalentaria</taxon>
        <taxon>Atherinomorphae</taxon>
        <taxon>Cyprinodontiformes</taxon>
        <taxon>Poeciliidae</taxon>
        <taxon>Poeciliinae</taxon>
        <taxon>Poecilia</taxon>
    </lineage>
</organism>
<dbReference type="Ensembl" id="ENSPLAT00000001305.1">
    <property type="protein sequence ID" value="ENSPLAP00000025266.1"/>
    <property type="gene ID" value="ENSPLAG00000012127.1"/>
</dbReference>
<dbReference type="AlphaFoldDB" id="A0A3B3VJS0"/>